<dbReference type="KEGG" id="saci:Sinac_2933"/>
<proteinExistence type="predicted"/>
<feature type="region of interest" description="Disordered" evidence="1">
    <location>
        <begin position="22"/>
        <end position="44"/>
    </location>
</feature>
<keyword evidence="3" id="KW-1185">Reference proteome</keyword>
<evidence type="ECO:0000256" key="1">
    <source>
        <dbReference type="SAM" id="MobiDB-lite"/>
    </source>
</evidence>
<sequence>MLLILRSWFGILRRFLIPRARHEEQDNQKSRRPQSSGRNPKNRRLIVSVKTGRKRSIPDCLGLGLASDFRSTCQSVRDIAPVIFNYRQRVEPLTRIPRQPRGFRRNCGRNPVHIRERNRRVAARVFKAAGEGRGLPRMTSGGHRCLAPEGKSQVVSARARELCLSLALNVGCPLAFQWQGIAGGVFAVPKGRGLGLIELSPARAEAACLSLCDPGCQ</sequence>
<organism evidence="2 3">
    <name type="scientific">Singulisphaera acidiphila (strain ATCC BAA-1392 / DSM 18658 / VKM B-2454 / MOB10)</name>
    <dbReference type="NCBI Taxonomy" id="886293"/>
    <lineage>
        <taxon>Bacteria</taxon>
        <taxon>Pseudomonadati</taxon>
        <taxon>Planctomycetota</taxon>
        <taxon>Planctomycetia</taxon>
        <taxon>Isosphaerales</taxon>
        <taxon>Isosphaeraceae</taxon>
        <taxon>Singulisphaera</taxon>
    </lineage>
</organism>
<dbReference type="Proteomes" id="UP000010798">
    <property type="component" value="Chromosome"/>
</dbReference>
<accession>L0DCX0</accession>
<protein>
    <submittedName>
        <fullName evidence="2">Uncharacterized protein</fullName>
    </submittedName>
</protein>
<evidence type="ECO:0000313" key="3">
    <source>
        <dbReference type="Proteomes" id="UP000010798"/>
    </source>
</evidence>
<name>L0DCX0_SINAD</name>
<reference evidence="2 3" key="1">
    <citation type="submission" date="2012-02" db="EMBL/GenBank/DDBJ databases">
        <title>Complete sequence of chromosome of Singulisphaera acidiphila DSM 18658.</title>
        <authorList>
            <consortium name="US DOE Joint Genome Institute (JGI-PGF)"/>
            <person name="Lucas S."/>
            <person name="Copeland A."/>
            <person name="Lapidus A."/>
            <person name="Glavina del Rio T."/>
            <person name="Dalin E."/>
            <person name="Tice H."/>
            <person name="Bruce D."/>
            <person name="Goodwin L."/>
            <person name="Pitluck S."/>
            <person name="Peters L."/>
            <person name="Ovchinnikova G."/>
            <person name="Chertkov O."/>
            <person name="Kyrpides N."/>
            <person name="Mavromatis K."/>
            <person name="Ivanova N."/>
            <person name="Brettin T."/>
            <person name="Detter J.C."/>
            <person name="Han C."/>
            <person name="Larimer F."/>
            <person name="Land M."/>
            <person name="Hauser L."/>
            <person name="Markowitz V."/>
            <person name="Cheng J.-F."/>
            <person name="Hugenholtz P."/>
            <person name="Woyke T."/>
            <person name="Wu D."/>
            <person name="Tindall B."/>
            <person name="Pomrenke H."/>
            <person name="Brambilla E."/>
            <person name="Klenk H.-P."/>
            <person name="Eisen J.A."/>
        </authorList>
    </citation>
    <scope>NUCLEOTIDE SEQUENCE [LARGE SCALE GENOMIC DNA]</scope>
    <source>
        <strain evidence="3">ATCC BAA-1392 / DSM 18658 / VKM B-2454 / MOB10</strain>
    </source>
</reference>
<dbReference type="EMBL" id="CP003364">
    <property type="protein sequence ID" value="AGA27219.1"/>
    <property type="molecule type" value="Genomic_DNA"/>
</dbReference>
<evidence type="ECO:0000313" key="2">
    <source>
        <dbReference type="EMBL" id="AGA27219.1"/>
    </source>
</evidence>
<dbReference type="AlphaFoldDB" id="L0DCX0"/>
<gene>
    <name evidence="2" type="ordered locus">Sinac_2933</name>
</gene>
<dbReference type="HOGENOM" id="CLU_1271571_0_0_0"/>